<evidence type="ECO:0000256" key="1">
    <source>
        <dbReference type="ARBA" id="ARBA00004123"/>
    </source>
</evidence>
<evidence type="ECO:0000313" key="11">
    <source>
        <dbReference type="EMBL" id="KAG0668971.1"/>
    </source>
</evidence>
<reference evidence="11 12" key="1">
    <citation type="submission" date="2020-11" db="EMBL/GenBank/DDBJ databases">
        <title>Kefir isolates.</title>
        <authorList>
            <person name="Marcisauskas S."/>
            <person name="Kim Y."/>
            <person name="Blasche S."/>
        </authorList>
    </citation>
    <scope>NUCLEOTIDE SEQUENCE [LARGE SCALE GENOMIC DNA]</scope>
    <source>
        <strain evidence="11 12">OG2</strain>
    </source>
</reference>
<feature type="region of interest" description="Disordered" evidence="9">
    <location>
        <begin position="96"/>
        <end position="163"/>
    </location>
</feature>
<keyword evidence="6" id="KW-0175">Coiled coil</keyword>
<dbReference type="InterPro" id="IPR022209">
    <property type="entry name" value="CWC25"/>
</dbReference>
<dbReference type="Proteomes" id="UP000750334">
    <property type="component" value="Unassembled WGS sequence"/>
</dbReference>
<dbReference type="InterPro" id="IPR019339">
    <property type="entry name" value="CIR_N_dom"/>
</dbReference>
<dbReference type="InterPro" id="IPR051376">
    <property type="entry name" value="CWC25_splicing_factor"/>
</dbReference>
<keyword evidence="8" id="KW-0539">Nucleus</keyword>
<keyword evidence="5" id="KW-0747">Spliceosome</keyword>
<dbReference type="PANTHER" id="PTHR16196">
    <property type="entry name" value="CELL CYCLE CONTROL PROTEIN CWF25"/>
    <property type="match status" value="1"/>
</dbReference>
<evidence type="ECO:0000313" key="12">
    <source>
        <dbReference type="Proteomes" id="UP000750334"/>
    </source>
</evidence>
<organism evidence="11 12">
    <name type="scientific">Maudiozyma exigua</name>
    <name type="common">Yeast</name>
    <name type="synonym">Kazachstania exigua</name>
    <dbReference type="NCBI Taxonomy" id="34358"/>
    <lineage>
        <taxon>Eukaryota</taxon>
        <taxon>Fungi</taxon>
        <taxon>Dikarya</taxon>
        <taxon>Ascomycota</taxon>
        <taxon>Saccharomycotina</taxon>
        <taxon>Saccharomycetes</taxon>
        <taxon>Saccharomycetales</taxon>
        <taxon>Saccharomycetaceae</taxon>
        <taxon>Maudiozyma</taxon>
    </lineage>
</organism>
<dbReference type="Pfam" id="PF12542">
    <property type="entry name" value="CWC25"/>
    <property type="match status" value="1"/>
</dbReference>
<dbReference type="SMART" id="SM01083">
    <property type="entry name" value="Cir_N"/>
    <property type="match status" value="1"/>
</dbReference>
<evidence type="ECO:0000256" key="5">
    <source>
        <dbReference type="ARBA" id="ARBA00022728"/>
    </source>
</evidence>
<dbReference type="GO" id="GO:0000398">
    <property type="term" value="P:mRNA splicing, via spliceosome"/>
    <property type="evidence" value="ECO:0007669"/>
    <property type="project" value="TreeGrafter"/>
</dbReference>
<dbReference type="OrthoDB" id="21123at2759"/>
<evidence type="ECO:0000256" key="9">
    <source>
        <dbReference type="SAM" id="MobiDB-lite"/>
    </source>
</evidence>
<comment type="similarity">
    <text evidence="2">Belongs to the CWC25 family.</text>
</comment>
<feature type="compositionally biased region" description="Basic residues" evidence="9">
    <location>
        <begin position="134"/>
        <end position="152"/>
    </location>
</feature>
<keyword evidence="12" id="KW-1185">Reference proteome</keyword>
<gene>
    <name evidence="11" type="primary">CWC25</name>
    <name evidence="11" type="ORF">C6P45_004252</name>
</gene>
<evidence type="ECO:0000256" key="2">
    <source>
        <dbReference type="ARBA" id="ARBA00006695"/>
    </source>
</evidence>
<name>A0A9P6WAQ2_MAUEX</name>
<evidence type="ECO:0000256" key="6">
    <source>
        <dbReference type="ARBA" id="ARBA00023054"/>
    </source>
</evidence>
<evidence type="ECO:0000256" key="4">
    <source>
        <dbReference type="ARBA" id="ARBA00022664"/>
    </source>
</evidence>
<dbReference type="AlphaFoldDB" id="A0A9P6WAQ2"/>
<keyword evidence="7" id="KW-0508">mRNA splicing</keyword>
<comment type="caution">
    <text evidence="11">The sequence shown here is derived from an EMBL/GenBank/DDBJ whole genome shotgun (WGS) entry which is preliminary data.</text>
</comment>
<evidence type="ECO:0000256" key="7">
    <source>
        <dbReference type="ARBA" id="ARBA00023187"/>
    </source>
</evidence>
<sequence length="163" mass="19406">MAAGDLNLLKSWNPKLMKNRKKVWETEQELLKEEQKFKERQKELEKESEENELINGNKNRKKSGLEWMYDDKYNKEDENQDYLLGKKKLDANLIKKQTDEQTKDQKTTQNASVAKPKFDYSNDDPMSKFNKMAKMNKKKNKIFKKKNNKTVTKKTIPGKSFDY</sequence>
<keyword evidence="4" id="KW-0507">mRNA processing</keyword>
<dbReference type="GO" id="GO:0005684">
    <property type="term" value="C:U2-type spliceosomal complex"/>
    <property type="evidence" value="ECO:0007669"/>
    <property type="project" value="TreeGrafter"/>
</dbReference>
<accession>A0A9P6WAQ2</accession>
<dbReference type="PANTHER" id="PTHR16196:SF0">
    <property type="entry name" value="PRE-MRNA-SPLICING FACTOR CWC25 HOMOLOG"/>
    <property type="match status" value="1"/>
</dbReference>
<feature type="compositionally biased region" description="Basic and acidic residues" evidence="9">
    <location>
        <begin position="36"/>
        <end position="45"/>
    </location>
</feature>
<evidence type="ECO:0000256" key="3">
    <source>
        <dbReference type="ARBA" id="ARBA00020646"/>
    </source>
</evidence>
<feature type="compositionally biased region" description="Basic and acidic residues" evidence="9">
    <location>
        <begin position="96"/>
        <end position="106"/>
    </location>
</feature>
<feature type="region of interest" description="Disordered" evidence="9">
    <location>
        <begin position="36"/>
        <end position="57"/>
    </location>
</feature>
<comment type="subcellular location">
    <subcellularLocation>
        <location evidence="1">Nucleus</location>
    </subcellularLocation>
</comment>
<dbReference type="Pfam" id="PF10197">
    <property type="entry name" value="Cir_N"/>
    <property type="match status" value="1"/>
</dbReference>
<feature type="domain" description="CBF1-interacting co-repressor CIR N-terminal" evidence="10">
    <location>
        <begin position="11"/>
        <end position="47"/>
    </location>
</feature>
<evidence type="ECO:0000256" key="8">
    <source>
        <dbReference type="ARBA" id="ARBA00023242"/>
    </source>
</evidence>
<dbReference type="EMBL" id="PUHR01000053">
    <property type="protein sequence ID" value="KAG0668971.1"/>
    <property type="molecule type" value="Genomic_DNA"/>
</dbReference>
<protein>
    <recommendedName>
        <fullName evidence="3">Pre-mRNA-splicing factor CWC25</fullName>
    </recommendedName>
</protein>
<proteinExistence type="inferred from homology"/>
<evidence type="ECO:0000259" key="10">
    <source>
        <dbReference type="SMART" id="SM01083"/>
    </source>
</evidence>